<accession>A0ABQ2BXE3</accession>
<name>A0ABQ2BXE3_9FLAO</name>
<reference evidence="3" key="1">
    <citation type="journal article" date="2019" name="Int. J. Syst. Evol. Microbiol.">
        <title>The Global Catalogue of Microorganisms (GCM) 10K type strain sequencing project: providing services to taxonomists for standard genome sequencing and annotation.</title>
        <authorList>
            <consortium name="The Broad Institute Genomics Platform"/>
            <consortium name="The Broad Institute Genome Sequencing Center for Infectious Disease"/>
            <person name="Wu L."/>
            <person name="Ma J."/>
        </authorList>
    </citation>
    <scope>NUCLEOTIDE SEQUENCE [LARGE SCALE GENOMIC DNA]</scope>
    <source>
        <strain evidence="3">CCM 8681</strain>
    </source>
</reference>
<proteinExistence type="predicted"/>
<feature type="chain" id="PRO_5045865787" description="Lipocalin-like domain-containing protein" evidence="1">
    <location>
        <begin position="22"/>
        <end position="159"/>
    </location>
</feature>
<protein>
    <recommendedName>
        <fullName evidence="4">Lipocalin-like domain-containing protein</fullName>
    </recommendedName>
</protein>
<dbReference type="PROSITE" id="PS51257">
    <property type="entry name" value="PROKAR_LIPOPROTEIN"/>
    <property type="match status" value="1"/>
</dbReference>
<dbReference type="EMBL" id="BMDQ01000001">
    <property type="protein sequence ID" value="GGI57184.1"/>
    <property type="molecule type" value="Genomic_DNA"/>
</dbReference>
<evidence type="ECO:0008006" key="4">
    <source>
        <dbReference type="Google" id="ProtNLM"/>
    </source>
</evidence>
<feature type="signal peptide" evidence="1">
    <location>
        <begin position="1"/>
        <end position="21"/>
    </location>
</feature>
<dbReference type="Proteomes" id="UP000624701">
    <property type="component" value="Unassembled WGS sequence"/>
</dbReference>
<dbReference type="RefSeq" id="WP_229719626.1">
    <property type="nucleotide sequence ID" value="NZ_BMDQ01000001.1"/>
</dbReference>
<sequence length="159" mass="18653">MKTTIYSLLVLFFLISCTNNKSTIPKSKEVSESNTIEQLSIEGNWEMVGFYNYKDNVLMDSFKTNMGYRQVKMFNKNKVMWSKLVPTDSIEWFGYGSYTATDSTLTEQMEYGSSVMNKVIAEQQEFNYRLVLTQNTFSQIQMDEEGNMVYSENYKRIRE</sequence>
<keyword evidence="1" id="KW-0732">Signal</keyword>
<comment type="caution">
    <text evidence="2">The sequence shown here is derived from an EMBL/GenBank/DDBJ whole genome shotgun (WGS) entry which is preliminary data.</text>
</comment>
<evidence type="ECO:0000256" key="1">
    <source>
        <dbReference type="SAM" id="SignalP"/>
    </source>
</evidence>
<gene>
    <name evidence="2" type="ORF">GCM10011444_14930</name>
</gene>
<organism evidence="2 3">
    <name type="scientific">Winogradskyella haliclonae</name>
    <dbReference type="NCBI Taxonomy" id="2048558"/>
    <lineage>
        <taxon>Bacteria</taxon>
        <taxon>Pseudomonadati</taxon>
        <taxon>Bacteroidota</taxon>
        <taxon>Flavobacteriia</taxon>
        <taxon>Flavobacteriales</taxon>
        <taxon>Flavobacteriaceae</taxon>
        <taxon>Winogradskyella</taxon>
    </lineage>
</organism>
<evidence type="ECO:0000313" key="2">
    <source>
        <dbReference type="EMBL" id="GGI57184.1"/>
    </source>
</evidence>
<evidence type="ECO:0000313" key="3">
    <source>
        <dbReference type="Proteomes" id="UP000624701"/>
    </source>
</evidence>
<keyword evidence="3" id="KW-1185">Reference proteome</keyword>